<evidence type="ECO:0000256" key="1">
    <source>
        <dbReference type="ARBA" id="ARBA00000085"/>
    </source>
</evidence>
<evidence type="ECO:0000256" key="2">
    <source>
        <dbReference type="ARBA" id="ARBA00012438"/>
    </source>
</evidence>
<feature type="compositionally biased region" description="Low complexity" evidence="6">
    <location>
        <begin position="19"/>
        <end position="28"/>
    </location>
</feature>
<dbReference type="PANTHER" id="PTHR43047">
    <property type="entry name" value="TWO-COMPONENT HISTIDINE PROTEIN KINASE"/>
    <property type="match status" value="1"/>
</dbReference>
<feature type="compositionally biased region" description="Low complexity" evidence="6">
    <location>
        <begin position="335"/>
        <end position="349"/>
    </location>
</feature>
<feature type="region of interest" description="Disordered" evidence="6">
    <location>
        <begin position="333"/>
        <end position="360"/>
    </location>
</feature>
<dbReference type="Pfam" id="PF00512">
    <property type="entry name" value="HisKA"/>
    <property type="match status" value="1"/>
</dbReference>
<comment type="catalytic activity">
    <reaction evidence="1">
        <text>ATP + protein L-histidine = ADP + protein N-phospho-L-histidine.</text>
        <dbReference type="EC" id="2.7.13.3"/>
    </reaction>
</comment>
<dbReference type="SUPFAM" id="SSF55874">
    <property type="entry name" value="ATPase domain of HSP90 chaperone/DNA topoisomerase II/histidine kinase"/>
    <property type="match status" value="1"/>
</dbReference>
<gene>
    <name evidence="10" type="ORF">K402DRAFT_443239</name>
</gene>
<feature type="region of interest" description="Disordered" evidence="6">
    <location>
        <begin position="1"/>
        <end position="30"/>
    </location>
</feature>
<dbReference type="SUPFAM" id="SSF55785">
    <property type="entry name" value="PYP-like sensor domain (PAS domain)"/>
    <property type="match status" value="1"/>
</dbReference>
<evidence type="ECO:0000313" key="11">
    <source>
        <dbReference type="Proteomes" id="UP000800041"/>
    </source>
</evidence>
<dbReference type="Gene3D" id="3.40.50.2300">
    <property type="match status" value="1"/>
</dbReference>
<keyword evidence="3" id="KW-0808">Transferase</keyword>
<dbReference type="InterPro" id="IPR003594">
    <property type="entry name" value="HATPase_dom"/>
</dbReference>
<dbReference type="SMART" id="SM00448">
    <property type="entry name" value="REC"/>
    <property type="match status" value="1"/>
</dbReference>
<dbReference type="InterPro" id="IPR005467">
    <property type="entry name" value="His_kinase_dom"/>
</dbReference>
<keyword evidence="5" id="KW-0597">Phosphoprotein</keyword>
<feature type="compositionally biased region" description="Basic and acidic residues" evidence="6">
    <location>
        <begin position="103"/>
        <end position="112"/>
    </location>
</feature>
<dbReference type="EC" id="2.7.13.3" evidence="2"/>
<feature type="domain" description="Histidine kinase" evidence="7">
    <location>
        <begin position="672"/>
        <end position="943"/>
    </location>
</feature>
<dbReference type="SMART" id="SM00387">
    <property type="entry name" value="HATPase_c"/>
    <property type="match status" value="1"/>
</dbReference>
<dbReference type="InterPro" id="IPR036097">
    <property type="entry name" value="HisK_dim/P_sf"/>
</dbReference>
<dbReference type="InterPro" id="IPR035965">
    <property type="entry name" value="PAS-like_dom_sf"/>
</dbReference>
<dbReference type="EMBL" id="ML977137">
    <property type="protein sequence ID" value="KAF1992524.1"/>
    <property type="molecule type" value="Genomic_DNA"/>
</dbReference>
<feature type="domain" description="Response regulatory" evidence="8">
    <location>
        <begin position="1016"/>
        <end position="1143"/>
    </location>
</feature>
<sequence>MDPPPISFPDAIADDRSRSSGSRQSGIINMSNVSSAYTLPICIPAWVRRPKKTLSNDIEEEKGKVSEVEEDEEEKKDPEAESPAPRILSKDSIWTGPPPGESQHARVRDTAVHESSGFDWTNPGAPPRMSYFIGLARSIDWSTTPLGPMDSWPAQLKLMCNVIFNDPNPAVMFWGPDFVMVYNEGYAAMIKDHHERGAFGCSAKDAIPDFADDLLTTLSSVWDTCHPISQKNRRVFLDRDGKLEESYFSFTFLPLFDAEDEVVACYETVTENTRQYLLDRHLKALLEIGHRTSRSRSLEDYWMSVMASLALPIMHEDAPFAILYSIEGNTSTHNSLSRESYSTRSSQKSNQETQCTRRGTLGIPAGHAVAPILEDVATAEDAFMPFVREAIETRQKVLVPFDNELFDNGKAVEDFEWRGFGEPCKQAIVLPIMPTASGNVKTVLILGLNTRRPLDDDYQMFLNMLNGLLTTSLASVTLLEDEMRRGRAAQARATIVQDRLGDDLLVSQKQTELSQKRFERFADRADVAFFALTEDGKYTYQNERWYDIFRTCDDCNTIFESWNKVVSPSDVGWAESRWQELLQEKKTVSFEIKLTLPFIPGKELHKSRADAEGHHTWVWYSVYPDIDEDGSILELVGCATDISHQKWGEQVQKHRAEDAIEQKRQLENFIDSVSHEIRNPLSAIIQSADDLVTSHSASLDFPFEDSLFRDSLTRGIDAAKVILHCAQHQKRVVDDILLVSKLDSELLAITPVEAEPEGIARTALLMIASDSRTASVDVQLQLESSYLSQNIDSVLLDSTRLSQVLVSLVSSAINSTEVDQQRRIVLSLGATSERPTRSSRGVAFKPITTAYQDLTLGPGWGTGEAVYLQFNLADSARGEHNTNTEAVVTGLSDERPRTYSFYGGSGLSLFIARRLTEIHGGTIGFDSEPGQDAVFSFYVKARKKKNHTRQARPAGASSRSPRAPRSPARQAVPLSFPGRVRGRSRSPSPLSQHAVFEPVWRPEGRSPAPSPVGRVHALVVEDNMVNQKVLTKQLLNLGFTVSTANNGLEALTQLTDDPHGTLADLATAFVVLLDWEMPVMDGLTCVQKIRERRFAGRGRLPVIGVTANARPEQIGMALRAGMDDVVSKPFRVPDLVAKIKGVLLPVGEDRRQHTPGSGGSLPSRADRNN</sequence>
<dbReference type="InterPro" id="IPR003661">
    <property type="entry name" value="HisK_dim/P_dom"/>
</dbReference>
<dbReference type="PROSITE" id="PS50110">
    <property type="entry name" value="RESPONSE_REGULATORY"/>
    <property type="match status" value="1"/>
</dbReference>
<dbReference type="InterPro" id="IPR000700">
    <property type="entry name" value="PAS-assoc_C"/>
</dbReference>
<dbReference type="GO" id="GO:0000155">
    <property type="term" value="F:phosphorelay sensor kinase activity"/>
    <property type="evidence" value="ECO:0007669"/>
    <property type="project" value="InterPro"/>
</dbReference>
<dbReference type="SMART" id="SM00388">
    <property type="entry name" value="HisKA"/>
    <property type="match status" value="1"/>
</dbReference>
<keyword evidence="11" id="KW-1185">Reference proteome</keyword>
<evidence type="ECO:0000313" key="10">
    <source>
        <dbReference type="EMBL" id="KAF1992524.1"/>
    </source>
</evidence>
<dbReference type="PANTHER" id="PTHR43047:SF72">
    <property type="entry name" value="OSMOSENSING HISTIDINE PROTEIN KINASE SLN1"/>
    <property type="match status" value="1"/>
</dbReference>
<dbReference type="CDD" id="cd00082">
    <property type="entry name" value="HisKA"/>
    <property type="match status" value="1"/>
</dbReference>
<accession>A0A6G1HHG6</accession>
<dbReference type="PROSITE" id="PS50109">
    <property type="entry name" value="HIS_KIN"/>
    <property type="match status" value="1"/>
</dbReference>
<dbReference type="GO" id="GO:0009927">
    <property type="term" value="F:histidine phosphotransfer kinase activity"/>
    <property type="evidence" value="ECO:0007669"/>
    <property type="project" value="TreeGrafter"/>
</dbReference>
<dbReference type="Gene3D" id="3.30.450.20">
    <property type="entry name" value="PAS domain"/>
    <property type="match status" value="2"/>
</dbReference>
<feature type="region of interest" description="Disordered" evidence="6">
    <location>
        <begin position="944"/>
        <end position="992"/>
    </location>
</feature>
<evidence type="ECO:0000259" key="9">
    <source>
        <dbReference type="PROSITE" id="PS50113"/>
    </source>
</evidence>
<evidence type="ECO:0000256" key="4">
    <source>
        <dbReference type="ARBA" id="ARBA00022777"/>
    </source>
</evidence>
<evidence type="ECO:0000256" key="3">
    <source>
        <dbReference type="ARBA" id="ARBA00022679"/>
    </source>
</evidence>
<feature type="compositionally biased region" description="Low complexity" evidence="6">
    <location>
        <begin position="951"/>
        <end position="989"/>
    </location>
</feature>
<dbReference type="GO" id="GO:0005886">
    <property type="term" value="C:plasma membrane"/>
    <property type="evidence" value="ECO:0007669"/>
    <property type="project" value="TreeGrafter"/>
</dbReference>
<dbReference type="OrthoDB" id="60033at2759"/>
<dbReference type="Gene3D" id="1.10.287.130">
    <property type="match status" value="1"/>
</dbReference>
<dbReference type="SUPFAM" id="SSF52172">
    <property type="entry name" value="CheY-like"/>
    <property type="match status" value="1"/>
</dbReference>
<name>A0A6G1HHG6_9PEZI</name>
<feature type="modified residue" description="4-aspartylphosphate" evidence="5">
    <location>
        <position position="1074"/>
    </location>
</feature>
<organism evidence="10 11">
    <name type="scientific">Aulographum hederae CBS 113979</name>
    <dbReference type="NCBI Taxonomy" id="1176131"/>
    <lineage>
        <taxon>Eukaryota</taxon>
        <taxon>Fungi</taxon>
        <taxon>Dikarya</taxon>
        <taxon>Ascomycota</taxon>
        <taxon>Pezizomycotina</taxon>
        <taxon>Dothideomycetes</taxon>
        <taxon>Pleosporomycetidae</taxon>
        <taxon>Aulographales</taxon>
        <taxon>Aulographaceae</taxon>
    </lineage>
</organism>
<reference evidence="10" key="1">
    <citation type="journal article" date="2020" name="Stud. Mycol.">
        <title>101 Dothideomycetes genomes: a test case for predicting lifestyles and emergence of pathogens.</title>
        <authorList>
            <person name="Haridas S."/>
            <person name="Albert R."/>
            <person name="Binder M."/>
            <person name="Bloem J."/>
            <person name="Labutti K."/>
            <person name="Salamov A."/>
            <person name="Andreopoulos B."/>
            <person name="Baker S."/>
            <person name="Barry K."/>
            <person name="Bills G."/>
            <person name="Bluhm B."/>
            <person name="Cannon C."/>
            <person name="Castanera R."/>
            <person name="Culley D."/>
            <person name="Daum C."/>
            <person name="Ezra D."/>
            <person name="Gonzalez J."/>
            <person name="Henrissat B."/>
            <person name="Kuo A."/>
            <person name="Liang C."/>
            <person name="Lipzen A."/>
            <person name="Lutzoni F."/>
            <person name="Magnuson J."/>
            <person name="Mondo S."/>
            <person name="Nolan M."/>
            <person name="Ohm R."/>
            <person name="Pangilinan J."/>
            <person name="Park H.-J."/>
            <person name="Ramirez L."/>
            <person name="Alfaro M."/>
            <person name="Sun H."/>
            <person name="Tritt A."/>
            <person name="Yoshinaga Y."/>
            <person name="Zwiers L.-H."/>
            <person name="Turgeon B."/>
            <person name="Goodwin S."/>
            <person name="Spatafora J."/>
            <person name="Crous P."/>
            <person name="Grigoriev I."/>
        </authorList>
    </citation>
    <scope>NUCLEOTIDE SEQUENCE</scope>
    <source>
        <strain evidence="10">CBS 113979</strain>
    </source>
</reference>
<dbReference type="Proteomes" id="UP000800041">
    <property type="component" value="Unassembled WGS sequence"/>
</dbReference>
<evidence type="ECO:0000259" key="8">
    <source>
        <dbReference type="PROSITE" id="PS50110"/>
    </source>
</evidence>
<feature type="region of interest" description="Disordered" evidence="6">
    <location>
        <begin position="50"/>
        <end position="120"/>
    </location>
</feature>
<dbReference type="InterPro" id="IPR036890">
    <property type="entry name" value="HATPase_C_sf"/>
</dbReference>
<dbReference type="SUPFAM" id="SSF47384">
    <property type="entry name" value="Homodimeric domain of signal transducing histidine kinase"/>
    <property type="match status" value="1"/>
</dbReference>
<feature type="domain" description="PAC" evidence="9">
    <location>
        <begin position="602"/>
        <end position="654"/>
    </location>
</feature>
<dbReference type="Pfam" id="PF00072">
    <property type="entry name" value="Response_reg"/>
    <property type="match status" value="1"/>
</dbReference>
<evidence type="ECO:0000256" key="6">
    <source>
        <dbReference type="SAM" id="MobiDB-lite"/>
    </source>
</evidence>
<dbReference type="InterPro" id="IPR011006">
    <property type="entry name" value="CheY-like_superfamily"/>
</dbReference>
<protein>
    <recommendedName>
        <fullName evidence="2">histidine kinase</fullName>
        <ecNumber evidence="2">2.7.13.3</ecNumber>
    </recommendedName>
</protein>
<keyword evidence="4" id="KW-0418">Kinase</keyword>
<evidence type="ECO:0000256" key="5">
    <source>
        <dbReference type="PROSITE-ProRule" id="PRU00169"/>
    </source>
</evidence>
<dbReference type="CDD" id="cd17546">
    <property type="entry name" value="REC_hyHK_CKI1_RcsC-like"/>
    <property type="match status" value="1"/>
</dbReference>
<dbReference type="InterPro" id="IPR001789">
    <property type="entry name" value="Sig_transdc_resp-reg_receiver"/>
</dbReference>
<feature type="region of interest" description="Disordered" evidence="6">
    <location>
        <begin position="1147"/>
        <end position="1169"/>
    </location>
</feature>
<dbReference type="PROSITE" id="PS50113">
    <property type="entry name" value="PAC"/>
    <property type="match status" value="1"/>
</dbReference>
<evidence type="ECO:0000259" key="7">
    <source>
        <dbReference type="PROSITE" id="PS50109"/>
    </source>
</evidence>
<dbReference type="Gene3D" id="3.30.565.10">
    <property type="entry name" value="Histidine kinase-like ATPase, C-terminal domain"/>
    <property type="match status" value="1"/>
</dbReference>
<proteinExistence type="predicted"/>
<dbReference type="AlphaFoldDB" id="A0A6G1HHG6"/>